<keyword evidence="2" id="KW-1133">Transmembrane helix</keyword>
<feature type="compositionally biased region" description="Gly residues" evidence="1">
    <location>
        <begin position="648"/>
        <end position="703"/>
    </location>
</feature>
<dbReference type="EMBL" id="FMCQ01000001">
    <property type="protein sequence ID" value="SCE65339.1"/>
    <property type="molecule type" value="Genomic_DNA"/>
</dbReference>
<dbReference type="InterPro" id="IPR008969">
    <property type="entry name" value="CarboxyPept-like_regulatory"/>
</dbReference>
<dbReference type="Proteomes" id="UP000199405">
    <property type="component" value="Unassembled WGS sequence"/>
</dbReference>
<feature type="compositionally biased region" description="Low complexity" evidence="1">
    <location>
        <begin position="589"/>
        <end position="610"/>
    </location>
</feature>
<dbReference type="Gene3D" id="2.60.40.1120">
    <property type="entry name" value="Carboxypeptidase-like, regulatory domain"/>
    <property type="match status" value="1"/>
</dbReference>
<feature type="compositionally biased region" description="Gly residues" evidence="1">
    <location>
        <begin position="521"/>
        <end position="559"/>
    </location>
</feature>
<keyword evidence="3" id="KW-0732">Signal</keyword>
<accession>A0ABY0KG27</accession>
<evidence type="ECO:0000313" key="5">
    <source>
        <dbReference type="Proteomes" id="UP000199405"/>
    </source>
</evidence>
<feature type="compositionally biased region" description="Low complexity" evidence="1">
    <location>
        <begin position="264"/>
        <end position="274"/>
    </location>
</feature>
<feature type="compositionally biased region" description="Gly residues" evidence="1">
    <location>
        <begin position="318"/>
        <end position="333"/>
    </location>
</feature>
<dbReference type="RefSeq" id="WP_091416031.1">
    <property type="nucleotide sequence ID" value="NZ_FMCQ01000001.1"/>
</dbReference>
<dbReference type="PROSITE" id="PS51318">
    <property type="entry name" value="TAT"/>
    <property type="match status" value="1"/>
</dbReference>
<reference evidence="4 5" key="1">
    <citation type="submission" date="2016-06" db="EMBL/GenBank/DDBJ databases">
        <authorList>
            <person name="Varghese N."/>
            <person name="Submissions Spin"/>
        </authorList>
    </citation>
    <scope>NUCLEOTIDE SEQUENCE [LARGE SCALE GENOMIC DNA]</scope>
    <source>
        <strain evidence="4 5">DSM 45142</strain>
    </source>
</reference>
<gene>
    <name evidence="4" type="ORF">GA0070562_1329</name>
</gene>
<dbReference type="GeneID" id="93468140"/>
<feature type="region of interest" description="Disordered" evidence="1">
    <location>
        <begin position="169"/>
        <end position="205"/>
    </location>
</feature>
<keyword evidence="5" id="KW-1185">Reference proteome</keyword>
<feature type="signal peptide" evidence="3">
    <location>
        <begin position="1"/>
        <end position="33"/>
    </location>
</feature>
<dbReference type="Pfam" id="PF13620">
    <property type="entry name" value="CarboxypepD_reg"/>
    <property type="match status" value="1"/>
</dbReference>
<feature type="region of interest" description="Disordered" evidence="1">
    <location>
        <begin position="475"/>
        <end position="746"/>
    </location>
</feature>
<dbReference type="SUPFAM" id="SSF49464">
    <property type="entry name" value="Carboxypeptidase regulatory domain-like"/>
    <property type="match status" value="1"/>
</dbReference>
<name>A0ABY0KG27_9ACTN</name>
<sequence length="746" mass="72793">MSTHRRAWKQRAGVVVALVFGALLTVPAAPAFAANIITADNSVTIDAGRSGSVNVLVRLGADETSADIDVTGLPDGVTCGNCGPIDFGGQQTKAVSLSLSAAPNAPAANGSQARITVTGDGGRQLRVTVRAAAPPTPQQPQTVKTVSGKVVNAEGEPISGALVMLRDSAGKERRANTSGNGNFSFSGSESNPIAPGRIDLGASTDGASPVARSINANAGQSVTGVRLSIQVKASASPSATPSASESAPPSEEPLDEEATDTPSAEAPAAQQPAANEDSGGFGSWLLILLGGLFVAVGVGTIVLLYMRRKNEGDDGDGDGPGGPTGPGGPGGAAAAGAIPAARGAYHGTDDQTRVVNGMGAGPSATMVGGPSISDAPTMLQRPVVDDVPPDPYGAPPGASYGVGGGQGGYGYGDDAPGQGGYGGAGGYGNAPSSGGGYGNGPSSGAGYGNPDYAAGAAAAGAAGYAAQGGYGNERFDEPTGRYTGDSNQYAPAADPYPTSTYQPEQDRGYDQAGSASYGRGPEQGDGYGAGGGYGATPGGYDSGATGGYDNGRQQGGYGEPTGAYGNAATGGYGDAPAYGGGRTAGGYGDAPTGGYDNAPAGGYGDAPAGGYDSGRQQGGYGDAPAGGYDKGAGGYGDAPAGGYDSGRQPGGYGDAPAGGYGNAAGGYDGGHQSGGYGQQGGGYGDGYGQDPQGGYGHQQGGYGQEPPQQRGGGYDNAYPNDPAQAGRARPDGQADRGGRRLDWLDD</sequence>
<evidence type="ECO:0000313" key="4">
    <source>
        <dbReference type="EMBL" id="SCE65339.1"/>
    </source>
</evidence>
<proteinExistence type="predicted"/>
<evidence type="ECO:0000256" key="2">
    <source>
        <dbReference type="SAM" id="Phobius"/>
    </source>
</evidence>
<feature type="compositionally biased region" description="Gly residues" evidence="1">
    <location>
        <begin position="568"/>
        <end position="588"/>
    </location>
</feature>
<feature type="compositionally biased region" description="Basic and acidic residues" evidence="1">
    <location>
        <begin position="728"/>
        <end position="746"/>
    </location>
</feature>
<feature type="region of interest" description="Disordered" evidence="1">
    <location>
        <begin position="381"/>
        <end position="400"/>
    </location>
</feature>
<feature type="chain" id="PRO_5045463584" evidence="3">
    <location>
        <begin position="34"/>
        <end position="746"/>
    </location>
</feature>
<evidence type="ECO:0000256" key="1">
    <source>
        <dbReference type="SAM" id="MobiDB-lite"/>
    </source>
</evidence>
<feature type="compositionally biased region" description="Low complexity" evidence="1">
    <location>
        <begin position="233"/>
        <end position="249"/>
    </location>
</feature>
<protein>
    <submittedName>
        <fullName evidence="4">Carboxypeptidase regulatory-like domain-containing protein</fullName>
    </submittedName>
</protein>
<keyword evidence="2" id="KW-0472">Membrane</keyword>
<dbReference type="InterPro" id="IPR006311">
    <property type="entry name" value="TAT_signal"/>
</dbReference>
<comment type="caution">
    <text evidence="4">The sequence shown here is derived from an EMBL/GenBank/DDBJ whole genome shotgun (WGS) entry which is preliminary data.</text>
</comment>
<organism evidence="4 5">
    <name type="scientific">Micromonospora tulbaghiae</name>
    <dbReference type="NCBI Taxonomy" id="479978"/>
    <lineage>
        <taxon>Bacteria</taxon>
        <taxon>Bacillati</taxon>
        <taxon>Actinomycetota</taxon>
        <taxon>Actinomycetes</taxon>
        <taxon>Micromonosporales</taxon>
        <taxon>Micromonosporaceae</taxon>
        <taxon>Micromonospora</taxon>
    </lineage>
</organism>
<feature type="transmembrane region" description="Helical" evidence="2">
    <location>
        <begin position="281"/>
        <end position="305"/>
    </location>
</feature>
<keyword evidence="2" id="KW-0812">Transmembrane</keyword>
<evidence type="ECO:0000256" key="3">
    <source>
        <dbReference type="SAM" id="SignalP"/>
    </source>
</evidence>
<feature type="region of interest" description="Disordered" evidence="1">
    <location>
        <begin position="233"/>
        <end position="277"/>
    </location>
</feature>
<feature type="region of interest" description="Disordered" evidence="1">
    <location>
        <begin position="314"/>
        <end position="335"/>
    </location>
</feature>
<feature type="compositionally biased region" description="Low complexity" evidence="1">
    <location>
        <begin position="178"/>
        <end position="191"/>
    </location>
</feature>